<protein>
    <recommendedName>
        <fullName evidence="2">Beta-glucanase</fullName>
    </recommendedName>
    <alternativeName>
        <fullName evidence="7">1,3-1,4-beta-D-glucan 4-glucanohydrolase</fullName>
    </alternativeName>
    <alternativeName>
        <fullName evidence="6">Endo-beta-1,3-1,4 glucanase</fullName>
    </alternativeName>
    <alternativeName>
        <fullName evidence="5">Lichenase</fullName>
    </alternativeName>
</protein>
<evidence type="ECO:0000313" key="12">
    <source>
        <dbReference type="Proteomes" id="UP001156666"/>
    </source>
</evidence>
<reference evidence="11" key="2">
    <citation type="submission" date="2023-01" db="EMBL/GenBank/DDBJ databases">
        <title>Draft genome sequence of Portibacter lacus strain NBRC 108769.</title>
        <authorList>
            <person name="Sun Q."/>
            <person name="Mori K."/>
        </authorList>
    </citation>
    <scope>NUCLEOTIDE SEQUENCE</scope>
    <source>
        <strain evidence="11">NBRC 108769</strain>
    </source>
</reference>
<comment type="similarity">
    <text evidence="1">Belongs to the glycosyl hydrolase 16 family.</text>
</comment>
<dbReference type="InterPro" id="IPR008264">
    <property type="entry name" value="Beta_glucanase"/>
</dbReference>
<comment type="caution">
    <text evidence="11">The sequence shown here is derived from an EMBL/GenBank/DDBJ whole genome shotgun (WGS) entry which is preliminary data.</text>
</comment>
<feature type="domain" description="GH16" evidence="10">
    <location>
        <begin position="1"/>
        <end position="188"/>
    </location>
</feature>
<dbReference type="Pfam" id="PF18962">
    <property type="entry name" value="Por_Secre_tail"/>
    <property type="match status" value="1"/>
</dbReference>
<feature type="active site" description="Nucleophile" evidence="8">
    <location>
        <position position="68"/>
    </location>
</feature>
<dbReference type="GO" id="GO:0005975">
    <property type="term" value="P:carbohydrate metabolic process"/>
    <property type="evidence" value="ECO:0007669"/>
    <property type="project" value="InterPro"/>
</dbReference>
<accession>A0AA37WE85</accession>
<dbReference type="NCBIfam" id="TIGR04183">
    <property type="entry name" value="Por_Secre_tail"/>
    <property type="match status" value="1"/>
</dbReference>
<evidence type="ECO:0000256" key="9">
    <source>
        <dbReference type="SAM" id="SignalP"/>
    </source>
</evidence>
<gene>
    <name evidence="11" type="ORF">GCM10007940_14270</name>
</gene>
<evidence type="ECO:0000256" key="1">
    <source>
        <dbReference type="ARBA" id="ARBA00006865"/>
    </source>
</evidence>
<evidence type="ECO:0000256" key="8">
    <source>
        <dbReference type="PIRSR" id="PIRSR608264-1"/>
    </source>
</evidence>
<evidence type="ECO:0000256" key="4">
    <source>
        <dbReference type="ARBA" id="ARBA00023295"/>
    </source>
</evidence>
<dbReference type="RefSeq" id="WP_235291004.1">
    <property type="nucleotide sequence ID" value="NZ_BSOH01000007.1"/>
</dbReference>
<dbReference type="InterPro" id="IPR000757">
    <property type="entry name" value="Beta-glucanase-like"/>
</dbReference>
<feature type="active site" description="Proton donor" evidence="8">
    <location>
        <position position="72"/>
    </location>
</feature>
<dbReference type="GO" id="GO:0004553">
    <property type="term" value="F:hydrolase activity, hydrolyzing O-glycosyl compounds"/>
    <property type="evidence" value="ECO:0007669"/>
    <property type="project" value="InterPro"/>
</dbReference>
<dbReference type="AlphaFoldDB" id="A0AA37WE85"/>
<evidence type="ECO:0000256" key="3">
    <source>
        <dbReference type="ARBA" id="ARBA00022801"/>
    </source>
</evidence>
<keyword evidence="9" id="KW-0732">Signal</keyword>
<evidence type="ECO:0000259" key="10">
    <source>
        <dbReference type="PROSITE" id="PS51762"/>
    </source>
</evidence>
<feature type="signal peptide" evidence="9">
    <location>
        <begin position="1"/>
        <end position="19"/>
    </location>
</feature>
<evidence type="ECO:0000256" key="5">
    <source>
        <dbReference type="ARBA" id="ARBA00029722"/>
    </source>
</evidence>
<name>A0AA37WE85_9BACT</name>
<evidence type="ECO:0000313" key="11">
    <source>
        <dbReference type="EMBL" id="GLR16812.1"/>
    </source>
</evidence>
<evidence type="ECO:0000256" key="2">
    <source>
        <dbReference type="ARBA" id="ARBA00014569"/>
    </source>
</evidence>
<organism evidence="11 12">
    <name type="scientific">Portibacter lacus</name>
    <dbReference type="NCBI Taxonomy" id="1099794"/>
    <lineage>
        <taxon>Bacteria</taxon>
        <taxon>Pseudomonadati</taxon>
        <taxon>Bacteroidota</taxon>
        <taxon>Saprospiria</taxon>
        <taxon>Saprospirales</taxon>
        <taxon>Haliscomenobacteraceae</taxon>
        <taxon>Portibacter</taxon>
    </lineage>
</organism>
<reference evidence="11" key="1">
    <citation type="journal article" date="2014" name="Int. J. Syst. Evol. Microbiol.">
        <title>Complete genome sequence of Corynebacterium casei LMG S-19264T (=DSM 44701T), isolated from a smear-ripened cheese.</title>
        <authorList>
            <consortium name="US DOE Joint Genome Institute (JGI-PGF)"/>
            <person name="Walter F."/>
            <person name="Albersmeier A."/>
            <person name="Kalinowski J."/>
            <person name="Ruckert C."/>
        </authorList>
    </citation>
    <scope>NUCLEOTIDE SEQUENCE</scope>
    <source>
        <strain evidence="11">NBRC 108769</strain>
    </source>
</reference>
<keyword evidence="4" id="KW-0326">Glycosidase</keyword>
<dbReference type="InterPro" id="IPR044791">
    <property type="entry name" value="Beta-glucanase/XTH"/>
</dbReference>
<dbReference type="Pfam" id="PF00722">
    <property type="entry name" value="Glyco_hydro_16"/>
    <property type="match status" value="1"/>
</dbReference>
<feature type="chain" id="PRO_5041363560" description="Beta-glucanase" evidence="9">
    <location>
        <begin position="20"/>
        <end position="329"/>
    </location>
</feature>
<dbReference type="InterPro" id="IPR013320">
    <property type="entry name" value="ConA-like_dom_sf"/>
</dbReference>
<keyword evidence="12" id="KW-1185">Reference proteome</keyword>
<evidence type="ECO:0000256" key="6">
    <source>
        <dbReference type="ARBA" id="ARBA00029771"/>
    </source>
</evidence>
<dbReference type="SUPFAM" id="SSF49899">
    <property type="entry name" value="Concanavalin A-like lectins/glucanases"/>
    <property type="match status" value="1"/>
</dbReference>
<dbReference type="PROSITE" id="PS51762">
    <property type="entry name" value="GH16_2"/>
    <property type="match status" value="1"/>
</dbReference>
<dbReference type="InterPro" id="IPR026444">
    <property type="entry name" value="Secre_tail"/>
</dbReference>
<proteinExistence type="inferred from homology"/>
<evidence type="ECO:0000256" key="7">
    <source>
        <dbReference type="ARBA" id="ARBA00031665"/>
    </source>
</evidence>
<dbReference type="Proteomes" id="UP001156666">
    <property type="component" value="Unassembled WGS sequence"/>
</dbReference>
<dbReference type="PRINTS" id="PR00737">
    <property type="entry name" value="GLHYDRLASE16"/>
</dbReference>
<dbReference type="Gene3D" id="2.60.120.200">
    <property type="match status" value="1"/>
</dbReference>
<sequence length="329" mass="37835">MIKTALPFILLLICTLTFAQKPYKGAEVFSKDKVLYGKFEMNMKMIKGSGMLSTFYTIEQGDNDYWAELDIEVLGKDNAQVMSTNIFTDNESGGLDQSVEEIHVDYSLADTFHTFTLEWTPDYIAWFIDGVEHRRETGDVVNHMTVPQGYRFNSWVSCSPGWVGDIDRDAMPSYQYVEWLEYSSYDTATQEFTLEWRDDFDNFNSSRWAKAEWTFYCNEVDFAKENAFIEDGRLVLAITDPSAPSSILEEPIQDYFTTRYNAASDEILVNSLENGKYKIQLFDTSGKLVIAKQTDQSYFSISCSNIQSGLYIISINHNGKWFSQKIFVN</sequence>
<keyword evidence="3" id="KW-0378">Hydrolase</keyword>
<dbReference type="PANTHER" id="PTHR31062">
    <property type="entry name" value="XYLOGLUCAN ENDOTRANSGLUCOSYLASE/HYDROLASE PROTEIN 8-RELATED"/>
    <property type="match status" value="1"/>
</dbReference>
<dbReference type="EMBL" id="BSOH01000007">
    <property type="protein sequence ID" value="GLR16812.1"/>
    <property type="molecule type" value="Genomic_DNA"/>
</dbReference>